<organism evidence="5 6">
    <name type="scientific">Sulfurifustis variabilis</name>
    <dbReference type="NCBI Taxonomy" id="1675686"/>
    <lineage>
        <taxon>Bacteria</taxon>
        <taxon>Pseudomonadati</taxon>
        <taxon>Pseudomonadota</taxon>
        <taxon>Gammaproteobacteria</taxon>
        <taxon>Acidiferrobacterales</taxon>
        <taxon>Acidiferrobacteraceae</taxon>
        <taxon>Sulfurifustis</taxon>
    </lineage>
</organism>
<proteinExistence type="predicted"/>
<keyword evidence="6" id="KW-1185">Reference proteome</keyword>
<sequence>MSVERPGVAARRGFLLASLALISSIAGCGDGGDSSASPPDTAPRPIVAPVDSDPPAVQITGPVAGGSYASSGAAVTLSGSATDNVGVDRVVWSNNRGGSGTASGGASWNTGPIPLQSGVNLITVTALDPSGNSGTADISVSYATTAGGDTIVPAVTITSPTTDASYAATAATLHLAGTAGDNQGVARVSWSNNRGGSGTASGTQSWSVAGIALQSGSNVITVTAVDLADNTATDTLTVTYTAPDTTVPTVTITSPTGGAAYTTSSGSIALGGSAGDDVGVVQVRWSNSRGSSGTASGTTAWSAKNIALQSGTNVLTVTAVDAAGNGASDSLTVTYNVPDTTPPSVTGLSPANGATNVAVTTTLTATFSEPVTNVTTSTFRVNGVTGTVSLNGNTATFRPATALTGGTGYTATVSGGAAGVKDLAGNPLASDRVWSFTTAPVLATASYRASWNAVPDPTVTGYRLYYATAPLGSGQPLGTLDTTATSLVFVPGNHGLMAGATLYLAVTSLGENGAESPLSEQVSILLE</sequence>
<dbReference type="KEGG" id="sva:SVA_1175"/>
<evidence type="ECO:0000259" key="4">
    <source>
        <dbReference type="Pfam" id="PF13205"/>
    </source>
</evidence>
<feature type="signal peptide" evidence="3">
    <location>
        <begin position="1"/>
        <end position="28"/>
    </location>
</feature>
<dbReference type="Gene3D" id="2.60.40.10">
    <property type="entry name" value="Immunoglobulins"/>
    <property type="match status" value="4"/>
</dbReference>
<dbReference type="InterPro" id="IPR032812">
    <property type="entry name" value="SbsA_Ig"/>
</dbReference>
<evidence type="ECO:0000256" key="2">
    <source>
        <dbReference type="SAM" id="MobiDB-lite"/>
    </source>
</evidence>
<dbReference type="AlphaFoldDB" id="A0A1B4V2I6"/>
<evidence type="ECO:0000256" key="3">
    <source>
        <dbReference type="SAM" id="SignalP"/>
    </source>
</evidence>
<dbReference type="InterPro" id="IPR014755">
    <property type="entry name" value="Cu-Rt/internalin_Ig-like"/>
</dbReference>
<accession>A0A1B4V2I6</accession>
<dbReference type="PROSITE" id="PS51257">
    <property type="entry name" value="PROKAR_LIPOPROTEIN"/>
    <property type="match status" value="1"/>
</dbReference>
<evidence type="ECO:0000313" key="5">
    <source>
        <dbReference type="EMBL" id="BAU47750.1"/>
    </source>
</evidence>
<name>A0A1B4V2I6_9GAMM</name>
<dbReference type="Pfam" id="PF17957">
    <property type="entry name" value="Big_7"/>
    <property type="match status" value="3"/>
</dbReference>
<dbReference type="EMBL" id="AP014936">
    <property type="protein sequence ID" value="BAU47750.1"/>
    <property type="molecule type" value="Genomic_DNA"/>
</dbReference>
<gene>
    <name evidence="5" type="ORF">SVA_1175</name>
</gene>
<protein>
    <submittedName>
        <fullName evidence="5">Fibronectin type III</fullName>
    </submittedName>
</protein>
<reference evidence="5 6" key="1">
    <citation type="submission" date="2015-08" db="EMBL/GenBank/DDBJ databases">
        <title>Complete genome sequence of Sulfurifustis variabilis.</title>
        <authorList>
            <person name="Miura A."/>
            <person name="Kojima H."/>
            <person name="Fukui M."/>
        </authorList>
    </citation>
    <scope>NUCLEOTIDE SEQUENCE [LARGE SCALE GENOMIC DNA]</scope>
    <source>
        <strain evidence="6">skN76</strain>
    </source>
</reference>
<feature type="chain" id="PRO_5008571096" evidence="3">
    <location>
        <begin position="29"/>
        <end position="527"/>
    </location>
</feature>
<dbReference type="InterPro" id="IPR013783">
    <property type="entry name" value="Ig-like_fold"/>
</dbReference>
<dbReference type="Proteomes" id="UP000218899">
    <property type="component" value="Chromosome"/>
</dbReference>
<evidence type="ECO:0000256" key="1">
    <source>
        <dbReference type="ARBA" id="ARBA00022729"/>
    </source>
</evidence>
<feature type="region of interest" description="Disordered" evidence="2">
    <location>
        <begin position="30"/>
        <end position="53"/>
    </location>
</feature>
<keyword evidence="1 3" id="KW-0732">Signal</keyword>
<evidence type="ECO:0000313" key="6">
    <source>
        <dbReference type="Proteomes" id="UP000218899"/>
    </source>
</evidence>
<dbReference type="Gene3D" id="2.60.40.1220">
    <property type="match status" value="1"/>
</dbReference>
<dbReference type="Pfam" id="PF13205">
    <property type="entry name" value="Big_5"/>
    <property type="match status" value="1"/>
</dbReference>
<feature type="domain" description="SbsA Ig-like" evidence="4">
    <location>
        <begin position="339"/>
        <end position="438"/>
    </location>
</feature>